<keyword evidence="4" id="KW-1185">Reference proteome</keyword>
<reference evidence="3 4" key="1">
    <citation type="submission" date="2017-05" db="EMBL/GenBank/DDBJ databases">
        <title>Full genome sequence of Pseudorhodoplanes sinuspersici.</title>
        <authorList>
            <person name="Dastgheib S.M.M."/>
            <person name="Shavandi M."/>
            <person name="Tirandaz H."/>
        </authorList>
    </citation>
    <scope>NUCLEOTIDE SEQUENCE [LARGE SCALE GENOMIC DNA]</scope>
    <source>
        <strain evidence="3 4">RIPI110</strain>
    </source>
</reference>
<dbReference type="EMBL" id="CP021112">
    <property type="protein sequence ID" value="ARQ02526.1"/>
    <property type="molecule type" value="Genomic_DNA"/>
</dbReference>
<protein>
    <submittedName>
        <fullName evidence="3">Uncharacterized protein</fullName>
    </submittedName>
</protein>
<name>A0A1W6ZYW3_9HYPH</name>
<accession>A0A1W6ZYW3</accession>
<evidence type="ECO:0000256" key="2">
    <source>
        <dbReference type="SAM" id="Phobius"/>
    </source>
</evidence>
<keyword evidence="2" id="KW-0812">Transmembrane</keyword>
<dbReference type="AlphaFoldDB" id="A0A1W6ZYW3"/>
<sequence length="385" mass="43223">MHMPMPASVPSVPPRQPSAPQGVTFTGERPEFRKMLTRGSWLELITLGFYRFWLATDMRRHLWSHTSVGGDTAEYTGTAKELLIGFLVALAILVPIYLIYFFIGLEAERYQAFASIPLIAFFYLFSHFAMYRARRYRLTRTIWRGVRFWMGGSGWSYAWRAALWGAFTVVTLGLALPWRNAALERFKMRHTAYGDLQGSFEGTGGSFFKQGWWLWLLAWPAAFMIVPLPFIYAMYKAIEWRWWMSGLRLGAVKFENDLDIGDLLGVYWKLVGWMVLFAALLGVWFGAVFGIGMATVAPSAGSTELKMAMVTAHPAILVALGLGYLLMAIGFNIVMRLYLMRDIWAKVAGTTVVHHLEAADNVTAQGDAVNALGEGFADSLDVGGF</sequence>
<evidence type="ECO:0000256" key="1">
    <source>
        <dbReference type="SAM" id="MobiDB-lite"/>
    </source>
</evidence>
<gene>
    <name evidence="3" type="ORF">CAK95_28000</name>
</gene>
<dbReference type="Pfam" id="PF05987">
    <property type="entry name" value="DUF898"/>
    <property type="match status" value="1"/>
</dbReference>
<feature type="transmembrane region" description="Helical" evidence="2">
    <location>
        <begin position="82"/>
        <end position="103"/>
    </location>
</feature>
<dbReference type="STRING" id="1235591.CAK95_28000"/>
<feature type="compositionally biased region" description="Low complexity" evidence="1">
    <location>
        <begin position="1"/>
        <end position="10"/>
    </location>
</feature>
<evidence type="ECO:0000313" key="4">
    <source>
        <dbReference type="Proteomes" id="UP000194137"/>
    </source>
</evidence>
<organism evidence="3 4">
    <name type="scientific">Pseudorhodoplanes sinuspersici</name>
    <dbReference type="NCBI Taxonomy" id="1235591"/>
    <lineage>
        <taxon>Bacteria</taxon>
        <taxon>Pseudomonadati</taxon>
        <taxon>Pseudomonadota</taxon>
        <taxon>Alphaproteobacteria</taxon>
        <taxon>Hyphomicrobiales</taxon>
        <taxon>Pseudorhodoplanes</taxon>
    </lineage>
</organism>
<keyword evidence="2" id="KW-0472">Membrane</keyword>
<evidence type="ECO:0000313" key="3">
    <source>
        <dbReference type="EMBL" id="ARQ02526.1"/>
    </source>
</evidence>
<dbReference type="Proteomes" id="UP000194137">
    <property type="component" value="Chromosome"/>
</dbReference>
<keyword evidence="2" id="KW-1133">Transmembrane helix</keyword>
<dbReference type="InterPro" id="IPR010295">
    <property type="entry name" value="DUF898"/>
</dbReference>
<proteinExistence type="predicted"/>
<feature type="transmembrane region" description="Helical" evidence="2">
    <location>
        <begin position="316"/>
        <end position="339"/>
    </location>
</feature>
<dbReference type="RefSeq" id="WP_342587977.1">
    <property type="nucleotide sequence ID" value="NZ_CP021112.1"/>
</dbReference>
<feature type="region of interest" description="Disordered" evidence="1">
    <location>
        <begin position="1"/>
        <end position="25"/>
    </location>
</feature>
<dbReference type="KEGG" id="psin:CAK95_28000"/>
<feature type="transmembrane region" description="Helical" evidence="2">
    <location>
        <begin position="109"/>
        <end position="131"/>
    </location>
</feature>
<feature type="transmembrane region" description="Helical" evidence="2">
    <location>
        <begin position="157"/>
        <end position="178"/>
    </location>
</feature>
<feature type="transmembrane region" description="Helical" evidence="2">
    <location>
        <begin position="212"/>
        <end position="235"/>
    </location>
</feature>
<feature type="transmembrane region" description="Helical" evidence="2">
    <location>
        <begin position="270"/>
        <end position="296"/>
    </location>
</feature>